<dbReference type="KEGG" id="soe:110802808"/>
<dbReference type="CDD" id="cd07067">
    <property type="entry name" value="HP_PGM_like"/>
    <property type="match status" value="1"/>
</dbReference>
<dbReference type="Pfam" id="PF00300">
    <property type="entry name" value="His_Phos_1"/>
    <property type="match status" value="1"/>
</dbReference>
<evidence type="ECO:0008006" key="3">
    <source>
        <dbReference type="Google" id="ProtNLM"/>
    </source>
</evidence>
<accession>A0A9R0JAJ2</accession>
<dbReference type="Gene3D" id="3.40.50.1240">
    <property type="entry name" value="Phosphoglycerate mutase-like"/>
    <property type="match status" value="1"/>
</dbReference>
<organism evidence="1 2">
    <name type="scientific">Spinacia oleracea</name>
    <name type="common">Spinach</name>
    <dbReference type="NCBI Taxonomy" id="3562"/>
    <lineage>
        <taxon>Eukaryota</taxon>
        <taxon>Viridiplantae</taxon>
        <taxon>Streptophyta</taxon>
        <taxon>Embryophyta</taxon>
        <taxon>Tracheophyta</taxon>
        <taxon>Spermatophyta</taxon>
        <taxon>Magnoliopsida</taxon>
        <taxon>eudicotyledons</taxon>
        <taxon>Gunneridae</taxon>
        <taxon>Pentapetalae</taxon>
        <taxon>Caryophyllales</taxon>
        <taxon>Chenopodiaceae</taxon>
        <taxon>Chenopodioideae</taxon>
        <taxon>Anserineae</taxon>
        <taxon>Spinacia</taxon>
    </lineage>
</organism>
<reference evidence="1" key="1">
    <citation type="journal article" date="2021" name="Nat. Commun.">
        <title>Genomic analyses provide insights into spinach domestication and the genetic basis of agronomic traits.</title>
        <authorList>
            <person name="Cai X."/>
            <person name="Sun X."/>
            <person name="Xu C."/>
            <person name="Sun H."/>
            <person name="Wang X."/>
            <person name="Ge C."/>
            <person name="Zhang Z."/>
            <person name="Wang Q."/>
            <person name="Fei Z."/>
            <person name="Jiao C."/>
            <person name="Wang Q."/>
        </authorList>
    </citation>
    <scope>NUCLEOTIDE SEQUENCE [LARGE SCALE GENOMIC DNA]</scope>
    <source>
        <strain evidence="1">cv. Varoflay</strain>
    </source>
</reference>
<dbReference type="InterPro" id="IPR051710">
    <property type="entry name" value="Phosphatase_SH3-domain"/>
</dbReference>
<reference evidence="2" key="2">
    <citation type="submission" date="2025-08" db="UniProtKB">
        <authorList>
            <consortium name="RefSeq"/>
        </authorList>
    </citation>
    <scope>IDENTIFICATION</scope>
    <source>
        <tissue evidence="2">Leaf</tissue>
    </source>
</reference>
<dbReference type="PANTHER" id="PTHR16469">
    <property type="entry name" value="UBIQUITIN-ASSOCIATED AND SH3 DOMAIN-CONTAINING BA-RELATED"/>
    <property type="match status" value="1"/>
</dbReference>
<dbReference type="FunFam" id="3.40.50.1240:FF:000039">
    <property type="entry name" value="Phosphoglycerate mutase family protein"/>
    <property type="match status" value="1"/>
</dbReference>
<evidence type="ECO:0000313" key="1">
    <source>
        <dbReference type="Proteomes" id="UP000813463"/>
    </source>
</evidence>
<dbReference type="RefSeq" id="XP_021863956.1">
    <property type="nucleotide sequence ID" value="XM_022008264.2"/>
</dbReference>
<dbReference type="OrthoDB" id="414418at2759"/>
<dbReference type="SUPFAM" id="SSF53254">
    <property type="entry name" value="Phosphoglycerate mutase-like"/>
    <property type="match status" value="1"/>
</dbReference>
<keyword evidence="1" id="KW-1185">Reference proteome</keyword>
<dbReference type="PANTHER" id="PTHR16469:SF27">
    <property type="entry name" value="UBIQUITIN-ASSOCIATED AND SH3 DOMAIN-CONTAINING BA-RELATED"/>
    <property type="match status" value="1"/>
</dbReference>
<gene>
    <name evidence="2" type="primary">LOC110802808</name>
</gene>
<name>A0A9R0JAJ2_SPIOL</name>
<protein>
    <recommendedName>
        <fullName evidence="3">Phosphoglycerate mutase family protein</fullName>
    </recommendedName>
</protein>
<proteinExistence type="predicted"/>
<dbReference type="GeneID" id="110802808"/>
<dbReference type="Proteomes" id="UP000813463">
    <property type="component" value="Chromosome 2"/>
</dbReference>
<evidence type="ECO:0000313" key="2">
    <source>
        <dbReference type="RefSeq" id="XP_021863956.1"/>
    </source>
</evidence>
<sequence>MSISNLPKLSPKFLLPFPCHFPTAPSKTNPIPFNLPTLQLTQTKTHFGTEKMSSVDASGVGGGNGGGFDQNMLVMRHGDRMDNFLPTWITTAERPWDPPLIDAGKVRAYKVGNEIRTRLGFPIHRVFVSPFLRCIQTASEVISAICSSSDDSFDPTKVKVSIEYGLCEMLSREAIRPEYAPKDGDFRFNISELEAMLPAGTVDHSVERIYQEMPRWEETVLGSRNRYEHIIQALADKYPRENLLLVTHGEGVGTSVSTFKKYVTVYEVNYCAYSHAKRHITFGESGAVNAESFQLLTVPHATGIGFNAANSFADGV</sequence>
<dbReference type="AlphaFoldDB" id="A0A9R0JAJ2"/>
<dbReference type="InterPro" id="IPR013078">
    <property type="entry name" value="His_Pase_superF_clade-1"/>
</dbReference>
<dbReference type="InterPro" id="IPR029033">
    <property type="entry name" value="His_PPase_superfam"/>
</dbReference>